<sequence length="86" mass="9048">MDQDGSVNFVEVKTGDAGFSPNQSKVIEQVGVDSAGNPQYRIPPDATPSGELMRTLDSRKTGGTLAELGYPNGIPVKVIRTEGVEG</sequence>
<dbReference type="AlphaFoldDB" id="A0A432ZCV8"/>
<gene>
    <name evidence="1" type="ORF">CWI84_11730</name>
</gene>
<evidence type="ECO:0000313" key="1">
    <source>
        <dbReference type="EMBL" id="RUO75754.1"/>
    </source>
</evidence>
<name>A0A432ZCV8_9GAMM</name>
<dbReference type="EMBL" id="PIQH01000021">
    <property type="protein sequence ID" value="RUO75754.1"/>
    <property type="molecule type" value="Genomic_DNA"/>
</dbReference>
<evidence type="ECO:0000313" key="2">
    <source>
        <dbReference type="Proteomes" id="UP000287996"/>
    </source>
</evidence>
<proteinExistence type="predicted"/>
<dbReference type="Proteomes" id="UP000287996">
    <property type="component" value="Unassembled WGS sequence"/>
</dbReference>
<organism evidence="1 2">
    <name type="scientific">Idiomarina tyrosinivorans</name>
    <dbReference type="NCBI Taxonomy" id="1445662"/>
    <lineage>
        <taxon>Bacteria</taxon>
        <taxon>Pseudomonadati</taxon>
        <taxon>Pseudomonadota</taxon>
        <taxon>Gammaproteobacteria</taxon>
        <taxon>Alteromonadales</taxon>
        <taxon>Idiomarinaceae</taxon>
        <taxon>Idiomarina</taxon>
    </lineage>
</organism>
<comment type="caution">
    <text evidence="1">The sequence shown here is derived from an EMBL/GenBank/DDBJ whole genome shotgun (WGS) entry which is preliminary data.</text>
</comment>
<protein>
    <submittedName>
        <fullName evidence="1">Uncharacterized protein</fullName>
    </submittedName>
</protein>
<keyword evidence="2" id="KW-1185">Reference proteome</keyword>
<accession>A0A432ZCV8</accession>
<reference evidence="1 2" key="1">
    <citation type="journal article" date="2011" name="Front. Microbiol.">
        <title>Genomic signatures of strain selection and enhancement in Bacillus atrophaeus var. globigii, a historical biowarfare simulant.</title>
        <authorList>
            <person name="Gibbons H.S."/>
            <person name="Broomall S.M."/>
            <person name="McNew L.A."/>
            <person name="Daligault H."/>
            <person name="Chapman C."/>
            <person name="Bruce D."/>
            <person name="Karavis M."/>
            <person name="Krepps M."/>
            <person name="McGregor P.A."/>
            <person name="Hong C."/>
            <person name="Park K.H."/>
            <person name="Akmal A."/>
            <person name="Feldman A."/>
            <person name="Lin J.S."/>
            <person name="Chang W.E."/>
            <person name="Higgs B.W."/>
            <person name="Demirev P."/>
            <person name="Lindquist J."/>
            <person name="Liem A."/>
            <person name="Fochler E."/>
            <person name="Read T.D."/>
            <person name="Tapia R."/>
            <person name="Johnson S."/>
            <person name="Bishop-Lilly K.A."/>
            <person name="Detter C."/>
            <person name="Han C."/>
            <person name="Sozhamannan S."/>
            <person name="Rosenzweig C.N."/>
            <person name="Skowronski E.W."/>
        </authorList>
    </citation>
    <scope>NUCLEOTIDE SEQUENCE [LARGE SCALE GENOMIC DNA]</scope>
    <source>
        <strain evidence="1 2">CC-PW-9</strain>
    </source>
</reference>